<keyword evidence="3" id="KW-0238">DNA-binding</keyword>
<dbReference type="InterPro" id="IPR011333">
    <property type="entry name" value="SKP1/BTB/POZ_sf"/>
</dbReference>
<keyword evidence="2 3" id="KW-0539">Nucleus</keyword>
<evidence type="ECO:0000256" key="1">
    <source>
        <dbReference type="ARBA" id="ARBA00004123"/>
    </source>
</evidence>
<keyword evidence="5" id="KW-1185">Reference proteome</keyword>
<dbReference type="Proteomes" id="UP000515160">
    <property type="component" value="Chromosome X"/>
</dbReference>
<dbReference type="GO" id="GO:0003677">
    <property type="term" value="F:DNA binding"/>
    <property type="evidence" value="ECO:0007669"/>
    <property type="project" value="UniProtKB-UniRule"/>
</dbReference>
<dbReference type="InterPro" id="IPR009057">
    <property type="entry name" value="Homeodomain-like_sf"/>
</dbReference>
<dbReference type="PANTHER" id="PTHR23110:SF102">
    <property type="entry name" value="PIPSQUEAK, ISOFORM O"/>
    <property type="match status" value="1"/>
</dbReference>
<gene>
    <name evidence="6" type="primary">LOC117575503</name>
</gene>
<dbReference type="CDD" id="cd18315">
    <property type="entry name" value="BTB_POZ_BAB-like"/>
    <property type="match status" value="1"/>
</dbReference>
<dbReference type="AlphaFoldDB" id="A0A6P8XGU8"/>
<sequence>MLPQQYCLRWKYHHSNLQTMFSQLLDRGCFCDVTLACEGQLIRAHRVVLCACSTFFDSVLSNYASERDPIIIMKDVTFAEVKCLIEFMYKGEINVEHASLPSLLKTADDLKIKGLAEVTWRDDEDGPPPPMPAAEFHSPPRSLAESYAQDLLHQQQQQQQQQQHQQTQAQHAVQLQTQLKTERDHEHNSPTALDNVLALNAAAARMPALTPLPTASGGGGGGGLAECGAQPVDPYMGPKRKRGRPPLDDTYDVFNVRKLAHYAANLEPAQRAYLESGGRSFVEEPQPIAHSAALASPPAACPPKQRQRLRQQQQLQQQQQRQHQHHQQQQQQQQQQATSPHTEHGEREESAQDWQRNNNVSPKLGELEPKAELDLSNDDGEQATTAAAAMPLCSASGKSEKANERRERHGKLRHATRRLYAEREKSADKAAAAAAQRAQRNSITDIEGHDVDQQQQQQQSELEAKHDDEEESSLAATSLPQPVEEIENEHLVANRAESPAITVRSAALLSASFGASGKYGTQHSDATAGGYLLNDHGGMLMPHEFAPSVAAAAAAAAAVAAVANATNGSATGSGSSNSQTAAGNELANTSLDYIEVKMEDYDAAELRLTNEELSQWQDVIKMDDYLAKGRRPQFWEEPFTKRVLDAIKNKRLEMKKAARILGVSYGTLYGRYREVYGCLKHPYSGTSFRNSVGGNAATAASQLAAVQPRFDLSFRSSMPTALELGKLRQKDLSELWTRPQI</sequence>
<dbReference type="PANTHER" id="PTHR23110">
    <property type="entry name" value="BTB DOMAIN TRANSCRIPTION FACTOR"/>
    <property type="match status" value="1"/>
</dbReference>
<dbReference type="GO" id="GO:0005634">
    <property type="term" value="C:nucleus"/>
    <property type="evidence" value="ECO:0007669"/>
    <property type="project" value="UniProtKB-SubCell"/>
</dbReference>
<feature type="compositionally biased region" description="Polar residues" evidence="4">
    <location>
        <begin position="352"/>
        <end position="361"/>
    </location>
</feature>
<dbReference type="SMART" id="SM00225">
    <property type="entry name" value="BTB"/>
    <property type="match status" value="1"/>
</dbReference>
<dbReference type="PROSITE" id="PS50960">
    <property type="entry name" value="HTH_PSQ"/>
    <property type="match status" value="1"/>
</dbReference>
<feature type="compositionally biased region" description="Basic and acidic residues" evidence="4">
    <location>
        <begin position="419"/>
        <end position="428"/>
    </location>
</feature>
<feature type="region of interest" description="Disordered" evidence="4">
    <location>
        <begin position="120"/>
        <end position="190"/>
    </location>
</feature>
<dbReference type="PROSITE" id="PS50097">
    <property type="entry name" value="BTB"/>
    <property type="match status" value="1"/>
</dbReference>
<reference evidence="6" key="1">
    <citation type="submission" date="2025-08" db="UniProtKB">
        <authorList>
            <consortium name="RefSeq"/>
        </authorList>
    </citation>
    <scope>IDENTIFICATION</scope>
    <source>
        <strain evidence="6">15112-1751.03</strain>
        <tissue evidence="6">Whole Adult</tissue>
    </source>
</reference>
<feature type="compositionally biased region" description="Low complexity" evidence="4">
    <location>
        <begin position="429"/>
        <end position="439"/>
    </location>
</feature>
<dbReference type="Pfam" id="PF00651">
    <property type="entry name" value="BTB"/>
    <property type="match status" value="1"/>
</dbReference>
<evidence type="ECO:0000256" key="2">
    <source>
        <dbReference type="ARBA" id="ARBA00023242"/>
    </source>
</evidence>
<dbReference type="GeneID" id="117575503"/>
<dbReference type="InterPro" id="IPR000210">
    <property type="entry name" value="BTB/POZ_dom"/>
</dbReference>
<organism evidence="5 6">
    <name type="scientific">Drosophila albomicans</name>
    <name type="common">Fruit fly</name>
    <dbReference type="NCBI Taxonomy" id="7291"/>
    <lineage>
        <taxon>Eukaryota</taxon>
        <taxon>Metazoa</taxon>
        <taxon>Ecdysozoa</taxon>
        <taxon>Arthropoda</taxon>
        <taxon>Hexapoda</taxon>
        <taxon>Insecta</taxon>
        <taxon>Pterygota</taxon>
        <taxon>Neoptera</taxon>
        <taxon>Endopterygota</taxon>
        <taxon>Diptera</taxon>
        <taxon>Brachycera</taxon>
        <taxon>Muscomorpha</taxon>
        <taxon>Ephydroidea</taxon>
        <taxon>Drosophilidae</taxon>
        <taxon>Drosophila</taxon>
    </lineage>
</organism>
<feature type="compositionally biased region" description="Basic and acidic residues" evidence="4">
    <location>
        <begin position="341"/>
        <end position="350"/>
    </location>
</feature>
<dbReference type="InterPro" id="IPR051095">
    <property type="entry name" value="Dros_DevTransReg"/>
</dbReference>
<protein>
    <submittedName>
        <fullName evidence="6">Longitudinals lacking protein, isoforms J/P/Q/S/Z</fullName>
    </submittedName>
</protein>
<dbReference type="OrthoDB" id="6365358at2759"/>
<feature type="compositionally biased region" description="Basic and acidic residues" evidence="4">
    <location>
        <begin position="398"/>
        <end position="407"/>
    </location>
</feature>
<comment type="subcellular location">
    <subcellularLocation>
        <location evidence="1 3">Nucleus</location>
    </subcellularLocation>
</comment>
<name>A0A6P8XGU8_DROAB</name>
<proteinExistence type="predicted"/>
<dbReference type="InterPro" id="IPR007889">
    <property type="entry name" value="HTH_Psq"/>
</dbReference>
<evidence type="ECO:0000256" key="4">
    <source>
        <dbReference type="SAM" id="MobiDB-lite"/>
    </source>
</evidence>
<dbReference type="GO" id="GO:0006357">
    <property type="term" value="P:regulation of transcription by RNA polymerase II"/>
    <property type="evidence" value="ECO:0007669"/>
    <property type="project" value="TreeGrafter"/>
</dbReference>
<dbReference type="RefSeq" id="XP_034115641.1">
    <property type="nucleotide sequence ID" value="XM_034259750.2"/>
</dbReference>
<dbReference type="SUPFAM" id="SSF54695">
    <property type="entry name" value="POZ domain"/>
    <property type="match status" value="1"/>
</dbReference>
<evidence type="ECO:0000313" key="6">
    <source>
        <dbReference type="RefSeq" id="XP_034115641.1"/>
    </source>
</evidence>
<feature type="region of interest" description="Disordered" evidence="4">
    <location>
        <begin position="388"/>
        <end position="484"/>
    </location>
</feature>
<feature type="region of interest" description="Disordered" evidence="4">
    <location>
        <begin position="290"/>
        <end position="369"/>
    </location>
</feature>
<evidence type="ECO:0000313" key="5">
    <source>
        <dbReference type="Proteomes" id="UP000515160"/>
    </source>
</evidence>
<accession>A0A6P8XGU8</accession>
<evidence type="ECO:0000256" key="3">
    <source>
        <dbReference type="PROSITE-ProRule" id="PRU00320"/>
    </source>
</evidence>
<feature type="compositionally biased region" description="Low complexity" evidence="4">
    <location>
        <begin position="148"/>
        <end position="178"/>
    </location>
</feature>
<feature type="DNA-binding region" description="H-T-H motif" evidence="3">
    <location>
        <begin position="654"/>
        <end position="674"/>
    </location>
</feature>
<feature type="compositionally biased region" description="Low complexity" evidence="4">
    <location>
        <begin position="310"/>
        <end position="336"/>
    </location>
</feature>
<dbReference type="SUPFAM" id="SSF46689">
    <property type="entry name" value="Homeodomain-like"/>
    <property type="match status" value="1"/>
</dbReference>
<feature type="compositionally biased region" description="Basic residues" evidence="4">
    <location>
        <begin position="408"/>
        <end position="417"/>
    </location>
</feature>
<dbReference type="Gene3D" id="3.30.710.10">
    <property type="entry name" value="Potassium Channel Kv1.1, Chain A"/>
    <property type="match status" value="1"/>
</dbReference>